<dbReference type="SUPFAM" id="SSF57667">
    <property type="entry name" value="beta-beta-alpha zinc fingers"/>
    <property type="match status" value="2"/>
</dbReference>
<dbReference type="PROSITE" id="PS00028">
    <property type="entry name" value="ZINC_FINGER_C2H2_1"/>
    <property type="match status" value="4"/>
</dbReference>
<evidence type="ECO:0000256" key="2">
    <source>
        <dbReference type="ARBA" id="ARBA00022723"/>
    </source>
</evidence>
<accession>A0A336MKL9</accession>
<sequence length="786" mass="92076">MGEFRSSVQIGDYLENKNGRRGICKTCGKDVFWTLTNLASHKRGSCMITQEEQELWNDPYVLVEKKNIEDYLMNRNNQTKHGQCRVCCLDVSWSNLHLASHKRSKCTISEEERLEWISAGSQADKTTDTIKIGDYLENKNRETRRGHCKACGIEVFWTILHLANHKIKKCIASERENVIWLPLIKPKNSRTTISNNYKPESTKTLEVLQKKSPLVNVENENKDVCEKGLSAAEIISQYMSDKNRETRRGVCKLCSCEVFWTISTLIFHKLKKCPIPEEEKLYWIDLKERFEEVKTIKREIQGGEINIGEYLSEKNSLTRRGTCKVCHKRVFWAVLHLACHKKGKCPISKEEKAFWASLAKPNNFSVFPTTKYEALDDIGEHISANISNASLQSNNKTKLEFQCYYCLKTFKSNQQLRKHESTHTNPYICNYCQKQFGNKQNLKNHISSHLNENTKIYDSIQINLNEKQKFDVSERDEILEEIVDEENIKQNDFFNESEKNCEMEYINDSIFQCCGEEFIDFIELSRHQSEFHSEIFQTMIMSLKSKIFEVLSSEDTLLYTAQEDETQENTEISMEDESYNSEVSDISNASLQSNIKPKLEFQCYYCLKTFKSNQQLRKHESTHTNPYICNYCQKQFGNKQNLKNHILSHLNENTKIYDSIRINLNEKQKFDVSERDEILEEFVDEENIKQNDFFNESENNCEMEYINDSIFQCCGEEFIDFIELSRHQSEFHSEIFQTMIMSLKSKIFEVLSSEDTLLYTAQEDETQENTEISMEDESYNSEVSDY</sequence>
<organism evidence="10">
    <name type="scientific">Culicoides sonorensis</name>
    <name type="common">Biting midge</name>
    <dbReference type="NCBI Taxonomy" id="179676"/>
    <lineage>
        <taxon>Eukaryota</taxon>
        <taxon>Metazoa</taxon>
        <taxon>Ecdysozoa</taxon>
        <taxon>Arthropoda</taxon>
        <taxon>Hexapoda</taxon>
        <taxon>Insecta</taxon>
        <taxon>Pterygota</taxon>
        <taxon>Neoptera</taxon>
        <taxon>Endopterygota</taxon>
        <taxon>Diptera</taxon>
        <taxon>Nematocera</taxon>
        <taxon>Chironomoidea</taxon>
        <taxon>Ceratopogonidae</taxon>
        <taxon>Ceratopogoninae</taxon>
        <taxon>Culicoides</taxon>
        <taxon>Monoculicoides</taxon>
    </lineage>
</organism>
<dbReference type="GO" id="GO:0008270">
    <property type="term" value="F:zinc ion binding"/>
    <property type="evidence" value="ECO:0007669"/>
    <property type="project" value="UniProtKB-KW"/>
</dbReference>
<feature type="domain" description="C2H2-type" evidence="9">
    <location>
        <begin position="401"/>
        <end position="428"/>
    </location>
</feature>
<dbReference type="GO" id="GO:0000981">
    <property type="term" value="F:DNA-binding transcription factor activity, RNA polymerase II-specific"/>
    <property type="evidence" value="ECO:0007669"/>
    <property type="project" value="TreeGrafter"/>
</dbReference>
<keyword evidence="6" id="KW-0539">Nucleus</keyword>
<evidence type="ECO:0000313" key="10">
    <source>
        <dbReference type="EMBL" id="SSX30952.1"/>
    </source>
</evidence>
<dbReference type="PANTHER" id="PTHR24394">
    <property type="entry name" value="ZINC FINGER PROTEIN"/>
    <property type="match status" value="1"/>
</dbReference>
<feature type="region of interest" description="Disordered" evidence="8">
    <location>
        <begin position="762"/>
        <end position="786"/>
    </location>
</feature>
<dbReference type="EMBL" id="UFQT01001536">
    <property type="protein sequence ID" value="SSX30952.1"/>
    <property type="molecule type" value="Genomic_DNA"/>
</dbReference>
<evidence type="ECO:0000256" key="6">
    <source>
        <dbReference type="ARBA" id="ARBA00023242"/>
    </source>
</evidence>
<evidence type="ECO:0000256" key="7">
    <source>
        <dbReference type="PROSITE-ProRule" id="PRU00042"/>
    </source>
</evidence>
<dbReference type="InterPro" id="IPR013087">
    <property type="entry name" value="Znf_C2H2_type"/>
</dbReference>
<dbReference type="VEuPathDB" id="VectorBase:CSON003098"/>
<comment type="subcellular location">
    <subcellularLocation>
        <location evidence="1">Nucleus</location>
    </subcellularLocation>
</comment>
<keyword evidence="3" id="KW-0677">Repeat</keyword>
<evidence type="ECO:0000256" key="1">
    <source>
        <dbReference type="ARBA" id="ARBA00004123"/>
    </source>
</evidence>
<dbReference type="Pfam" id="PF13894">
    <property type="entry name" value="zf-C2H2_4"/>
    <property type="match status" value="1"/>
</dbReference>
<dbReference type="PANTHER" id="PTHR24394:SF29">
    <property type="entry name" value="MYONEURIN"/>
    <property type="match status" value="1"/>
</dbReference>
<dbReference type="AlphaFoldDB" id="A0A336MKL9"/>
<protein>
    <submittedName>
        <fullName evidence="10">CSON003098 protein</fullName>
    </submittedName>
</protein>
<dbReference type="SMART" id="SM00355">
    <property type="entry name" value="ZnF_C2H2"/>
    <property type="match status" value="6"/>
</dbReference>
<dbReference type="PROSITE" id="PS50157">
    <property type="entry name" value="ZINC_FINGER_C2H2_2"/>
    <property type="match status" value="4"/>
</dbReference>
<evidence type="ECO:0000259" key="9">
    <source>
        <dbReference type="PROSITE" id="PS50157"/>
    </source>
</evidence>
<dbReference type="Gene3D" id="3.30.160.60">
    <property type="entry name" value="Classic Zinc Finger"/>
    <property type="match status" value="3"/>
</dbReference>
<name>A0A336MKL9_CULSO</name>
<keyword evidence="2" id="KW-0479">Metal-binding</keyword>
<evidence type="ECO:0000256" key="3">
    <source>
        <dbReference type="ARBA" id="ARBA00022737"/>
    </source>
</evidence>
<dbReference type="GO" id="GO:0005634">
    <property type="term" value="C:nucleus"/>
    <property type="evidence" value="ECO:0007669"/>
    <property type="project" value="UniProtKB-SubCell"/>
</dbReference>
<evidence type="ECO:0000256" key="4">
    <source>
        <dbReference type="ARBA" id="ARBA00022771"/>
    </source>
</evidence>
<proteinExistence type="predicted"/>
<keyword evidence="5" id="KW-0862">Zinc</keyword>
<gene>
    <name evidence="10" type="primary">CSON003098</name>
</gene>
<feature type="domain" description="C2H2-type" evidence="9">
    <location>
        <begin position="427"/>
        <end position="454"/>
    </location>
</feature>
<evidence type="ECO:0000256" key="5">
    <source>
        <dbReference type="ARBA" id="ARBA00022833"/>
    </source>
</evidence>
<feature type="domain" description="C2H2-type" evidence="9">
    <location>
        <begin position="627"/>
        <end position="654"/>
    </location>
</feature>
<dbReference type="Pfam" id="PF00096">
    <property type="entry name" value="zf-C2H2"/>
    <property type="match status" value="3"/>
</dbReference>
<dbReference type="InterPro" id="IPR036236">
    <property type="entry name" value="Znf_C2H2_sf"/>
</dbReference>
<evidence type="ECO:0000256" key="8">
    <source>
        <dbReference type="SAM" id="MobiDB-lite"/>
    </source>
</evidence>
<keyword evidence="4 7" id="KW-0863">Zinc-finger</keyword>
<feature type="domain" description="C2H2-type" evidence="9">
    <location>
        <begin position="601"/>
        <end position="628"/>
    </location>
</feature>
<reference evidence="10" key="1">
    <citation type="submission" date="2018-07" db="EMBL/GenBank/DDBJ databases">
        <authorList>
            <person name="Quirk P.G."/>
            <person name="Krulwich T.A."/>
        </authorList>
    </citation>
    <scope>NUCLEOTIDE SEQUENCE</scope>
</reference>